<sequence length="192" mass="21125">MLNGYDYQGAEAALTRRLAAEVVELTKLVLNSARGNIRYYPDVAAQLQEQLFVLAGQSVNGVVSTTFWQAWLEQFGKGSLMAGPDLNPGLVRYMSSSEWNGLRDRSSRAIVGRIKGTYRGIDGVERKSGGGRAGVNLEELAAQGEIDPAFGPTPPTFFLRIALQSNRGRILASLQRVVEAFPYHEYFREGKP</sequence>
<dbReference type="Proteomes" id="UP000316968">
    <property type="component" value="Chromosome"/>
</dbReference>
<dbReference type="KEGG" id="saca:FFV09_22875"/>
<name>A0A4Y6V4U4_SACBS</name>
<proteinExistence type="predicted"/>
<dbReference type="OrthoDB" id="2595255at2"/>
<reference evidence="1 2" key="1">
    <citation type="submission" date="2019-06" db="EMBL/GenBank/DDBJ databases">
        <title>Saccharibacillus brassicae sp. nov., an endophytic bacterium isolated from Chinese cabbage seeds (Brassica pekinensis).</title>
        <authorList>
            <person name="Jiang L."/>
            <person name="Lee J."/>
            <person name="Kim S.W."/>
        </authorList>
    </citation>
    <scope>NUCLEOTIDE SEQUENCE [LARGE SCALE GENOMIC DNA]</scope>
    <source>
        <strain evidence="2">KCTC 43072 / ATSA2</strain>
    </source>
</reference>
<accession>A0A4Y6V4U4</accession>
<gene>
    <name evidence="1" type="ORF">FFV09_22875</name>
</gene>
<organism evidence="1 2">
    <name type="scientific">Saccharibacillus brassicae</name>
    <dbReference type="NCBI Taxonomy" id="2583377"/>
    <lineage>
        <taxon>Bacteria</taxon>
        <taxon>Bacillati</taxon>
        <taxon>Bacillota</taxon>
        <taxon>Bacilli</taxon>
        <taxon>Bacillales</taxon>
        <taxon>Paenibacillaceae</taxon>
        <taxon>Saccharibacillus</taxon>
    </lineage>
</organism>
<dbReference type="AlphaFoldDB" id="A0A4Y6V4U4"/>
<evidence type="ECO:0000313" key="2">
    <source>
        <dbReference type="Proteomes" id="UP000316968"/>
    </source>
</evidence>
<evidence type="ECO:0000313" key="1">
    <source>
        <dbReference type="EMBL" id="QDH23908.1"/>
    </source>
</evidence>
<protein>
    <submittedName>
        <fullName evidence="1">Uncharacterized protein</fullName>
    </submittedName>
</protein>
<keyword evidence="2" id="KW-1185">Reference proteome</keyword>
<dbReference type="EMBL" id="CP041217">
    <property type="protein sequence ID" value="QDH23908.1"/>
    <property type="molecule type" value="Genomic_DNA"/>
</dbReference>